<dbReference type="Gene3D" id="3.10.20.30">
    <property type="match status" value="1"/>
</dbReference>
<evidence type="ECO:0000256" key="2">
    <source>
        <dbReference type="ARBA" id="ARBA00022714"/>
    </source>
</evidence>
<dbReference type="Gene3D" id="2.40.30.10">
    <property type="entry name" value="Translation factors"/>
    <property type="match status" value="1"/>
</dbReference>
<keyword evidence="2" id="KW-0001">2Fe-2S</keyword>
<dbReference type="SUPFAM" id="SSF52343">
    <property type="entry name" value="Ferredoxin reductase-like, C-terminal NADP-linked domain"/>
    <property type="match status" value="1"/>
</dbReference>
<keyword evidence="3" id="KW-0479">Metal-binding</keyword>
<evidence type="ECO:0000313" key="10">
    <source>
        <dbReference type="Proteomes" id="UP001620597"/>
    </source>
</evidence>
<keyword evidence="4 9" id="KW-0560">Oxidoreductase</keyword>
<dbReference type="SUPFAM" id="SSF54292">
    <property type="entry name" value="2Fe-2S ferredoxin-like"/>
    <property type="match status" value="1"/>
</dbReference>
<dbReference type="InterPro" id="IPR001433">
    <property type="entry name" value="OxRdtase_FAD/NAD-bd"/>
</dbReference>
<dbReference type="InterPro" id="IPR001041">
    <property type="entry name" value="2Fe-2S_ferredoxin-type"/>
</dbReference>
<dbReference type="PRINTS" id="PR00409">
    <property type="entry name" value="PHDIOXRDTASE"/>
</dbReference>
<evidence type="ECO:0000256" key="4">
    <source>
        <dbReference type="ARBA" id="ARBA00023002"/>
    </source>
</evidence>
<evidence type="ECO:0000256" key="5">
    <source>
        <dbReference type="ARBA" id="ARBA00023004"/>
    </source>
</evidence>
<dbReference type="InterPro" id="IPR050415">
    <property type="entry name" value="MRET"/>
</dbReference>
<protein>
    <submittedName>
        <fullName evidence="9">PDR/VanB family oxidoreductase</fullName>
        <ecNumber evidence="9">1.-.-.-</ecNumber>
    </submittedName>
</protein>
<evidence type="ECO:0000256" key="1">
    <source>
        <dbReference type="ARBA" id="ARBA00022630"/>
    </source>
</evidence>
<accession>A0ABW8NNX1</accession>
<dbReference type="Pfam" id="PF00111">
    <property type="entry name" value="Fer2"/>
    <property type="match status" value="1"/>
</dbReference>
<dbReference type="PROSITE" id="PS51085">
    <property type="entry name" value="2FE2S_FER_2"/>
    <property type="match status" value="1"/>
</dbReference>
<dbReference type="PANTHER" id="PTHR47354:SF1">
    <property type="entry name" value="CARNITINE MONOOXYGENASE REDUCTASE SUBUNIT"/>
    <property type="match status" value="1"/>
</dbReference>
<dbReference type="Proteomes" id="UP001620597">
    <property type="component" value="Unassembled WGS sequence"/>
</dbReference>
<gene>
    <name evidence="9" type="ORF">WG929_20025</name>
</gene>
<dbReference type="InterPro" id="IPR017927">
    <property type="entry name" value="FAD-bd_FR_type"/>
</dbReference>
<dbReference type="EC" id="1.-.-.-" evidence="9"/>
<dbReference type="CDD" id="cd06185">
    <property type="entry name" value="PDR_like"/>
    <property type="match status" value="1"/>
</dbReference>
<dbReference type="InterPro" id="IPR036010">
    <property type="entry name" value="2Fe-2S_ferredoxin-like_sf"/>
</dbReference>
<dbReference type="InterPro" id="IPR039261">
    <property type="entry name" value="FNR_nucleotide-bd"/>
</dbReference>
<feature type="domain" description="FAD-binding FR-type" evidence="8">
    <location>
        <begin position="1"/>
        <end position="101"/>
    </location>
</feature>
<evidence type="ECO:0000259" key="8">
    <source>
        <dbReference type="PROSITE" id="PS51384"/>
    </source>
</evidence>
<organism evidence="9 10">
    <name type="scientific">Oceanobacter antarcticus</name>
    <dbReference type="NCBI Taxonomy" id="3133425"/>
    <lineage>
        <taxon>Bacteria</taxon>
        <taxon>Pseudomonadati</taxon>
        <taxon>Pseudomonadota</taxon>
        <taxon>Gammaproteobacteria</taxon>
        <taxon>Oceanospirillales</taxon>
        <taxon>Oceanospirillaceae</taxon>
        <taxon>Oceanobacter</taxon>
    </lineage>
</organism>
<proteinExistence type="predicted"/>
<dbReference type="Gene3D" id="3.40.50.80">
    <property type="entry name" value="Nucleotide-binding domain of ferredoxin-NADP reductase (FNR) module"/>
    <property type="match status" value="1"/>
</dbReference>
<keyword evidence="10" id="KW-1185">Reference proteome</keyword>
<dbReference type="SUPFAM" id="SSF63380">
    <property type="entry name" value="Riboflavin synthase domain-like"/>
    <property type="match status" value="1"/>
</dbReference>
<keyword evidence="1" id="KW-0285">Flavoprotein</keyword>
<sequence>MFDVVVCKKKQEAENIYSFELTLPEQGYLPKFQAGAHIDVEVRPGLIRQYSLCNPAGKTDRYLIAVLNDPASRGGSVGMIEQVLEGQTIRISKPRNLFPLDENTGFTLLLAGGVGITPIIAMAEQLQQLGRDFELHYCGRSRTSMAFIDRLRHSPFAAKVILHCDDGDAKQKLNLDTVFGATPEDSHLYICGPAGFMDYVLGQATDSGWPEARLHREYFSAPDVASADTAGDEEAESFTLRLARSGKELKVAADQSVANVLLDNGIEIPISCEQGICGTCLTSVLEGIPDHRDYFMTAKEHALNNQFTPCCSRSKSSVLVIDL</sequence>
<comment type="caution">
    <text evidence="9">The sequence shown here is derived from an EMBL/GenBank/DDBJ whole genome shotgun (WGS) entry which is preliminary data.</text>
</comment>
<evidence type="ECO:0000259" key="7">
    <source>
        <dbReference type="PROSITE" id="PS51085"/>
    </source>
</evidence>
<dbReference type="PANTHER" id="PTHR47354">
    <property type="entry name" value="NADH OXIDOREDUCTASE HCR"/>
    <property type="match status" value="1"/>
</dbReference>
<name>A0ABW8NNX1_9GAMM</name>
<dbReference type="InterPro" id="IPR012675">
    <property type="entry name" value="Beta-grasp_dom_sf"/>
</dbReference>
<dbReference type="RefSeq" id="WP_369856684.1">
    <property type="nucleotide sequence ID" value="NZ_JBBKTX010000039.1"/>
</dbReference>
<dbReference type="Pfam" id="PF00175">
    <property type="entry name" value="NAD_binding_1"/>
    <property type="match status" value="1"/>
</dbReference>
<dbReference type="CDD" id="cd00207">
    <property type="entry name" value="fer2"/>
    <property type="match status" value="1"/>
</dbReference>
<dbReference type="InterPro" id="IPR017938">
    <property type="entry name" value="Riboflavin_synthase-like_b-brl"/>
</dbReference>
<evidence type="ECO:0000313" key="9">
    <source>
        <dbReference type="EMBL" id="MFK4754694.1"/>
    </source>
</evidence>
<evidence type="ECO:0000256" key="6">
    <source>
        <dbReference type="ARBA" id="ARBA00023014"/>
    </source>
</evidence>
<keyword evidence="5" id="KW-0408">Iron</keyword>
<dbReference type="PROSITE" id="PS00197">
    <property type="entry name" value="2FE2S_FER_1"/>
    <property type="match status" value="1"/>
</dbReference>
<evidence type="ECO:0000256" key="3">
    <source>
        <dbReference type="ARBA" id="ARBA00022723"/>
    </source>
</evidence>
<feature type="domain" description="2Fe-2S ferredoxin-type" evidence="7">
    <location>
        <begin position="236"/>
        <end position="323"/>
    </location>
</feature>
<keyword evidence="6" id="KW-0411">Iron-sulfur</keyword>
<dbReference type="GO" id="GO:0016491">
    <property type="term" value="F:oxidoreductase activity"/>
    <property type="evidence" value="ECO:0007669"/>
    <property type="project" value="UniProtKB-KW"/>
</dbReference>
<dbReference type="InterPro" id="IPR006058">
    <property type="entry name" value="2Fe2S_fd_BS"/>
</dbReference>
<dbReference type="EMBL" id="JBBKTX010000039">
    <property type="protein sequence ID" value="MFK4754694.1"/>
    <property type="molecule type" value="Genomic_DNA"/>
</dbReference>
<reference evidence="9 10" key="1">
    <citation type="submission" date="2024-03" db="EMBL/GenBank/DDBJ databases">
        <title>High-quality draft genome sequence of Oceanobacter sp. wDCs-4.</title>
        <authorList>
            <person name="Dong C."/>
        </authorList>
    </citation>
    <scope>NUCLEOTIDE SEQUENCE [LARGE SCALE GENOMIC DNA]</scope>
    <source>
        <strain evidence="10">wDCs-4</strain>
    </source>
</reference>
<dbReference type="PROSITE" id="PS51384">
    <property type="entry name" value="FAD_FR"/>
    <property type="match status" value="1"/>
</dbReference>